<dbReference type="Proteomes" id="UP000641514">
    <property type="component" value="Unassembled WGS sequence"/>
</dbReference>
<dbReference type="PROSITE" id="PS51669">
    <property type="entry name" value="4FE4S_MOW_BIS_MGD"/>
    <property type="match status" value="1"/>
</dbReference>
<evidence type="ECO:0000256" key="2">
    <source>
        <dbReference type="ARBA" id="ARBA00022723"/>
    </source>
</evidence>
<evidence type="ECO:0000256" key="4">
    <source>
        <dbReference type="ARBA" id="ARBA00023004"/>
    </source>
</evidence>
<dbReference type="Pfam" id="PF00384">
    <property type="entry name" value="Molybdopterin"/>
    <property type="match status" value="1"/>
</dbReference>
<dbReference type="InterPro" id="IPR006655">
    <property type="entry name" value="Mopterin_OxRdtase_prok_CS"/>
</dbReference>
<evidence type="ECO:0000259" key="6">
    <source>
        <dbReference type="PROSITE" id="PS51669"/>
    </source>
</evidence>
<dbReference type="InterPro" id="IPR009010">
    <property type="entry name" value="Asp_de-COase-like_dom_sf"/>
</dbReference>
<keyword evidence="8" id="KW-1185">Reference proteome</keyword>
<reference evidence="7" key="2">
    <citation type="submission" date="2020-09" db="EMBL/GenBank/DDBJ databases">
        <authorList>
            <person name="Sun Q."/>
            <person name="Zhou Y."/>
        </authorList>
    </citation>
    <scope>NUCLEOTIDE SEQUENCE</scope>
    <source>
        <strain evidence="7">CGMCC 1.15478</strain>
    </source>
</reference>
<dbReference type="GO" id="GO:0016491">
    <property type="term" value="F:oxidoreductase activity"/>
    <property type="evidence" value="ECO:0007669"/>
    <property type="project" value="UniProtKB-KW"/>
</dbReference>
<dbReference type="GO" id="GO:0051539">
    <property type="term" value="F:4 iron, 4 sulfur cluster binding"/>
    <property type="evidence" value="ECO:0007669"/>
    <property type="project" value="UniProtKB-KW"/>
</dbReference>
<keyword evidence="3" id="KW-0560">Oxidoreductase</keyword>
<dbReference type="InterPro" id="IPR006657">
    <property type="entry name" value="MoPterin_dinucl-bd_dom"/>
</dbReference>
<dbReference type="PANTHER" id="PTHR43105:SF9">
    <property type="entry name" value="NADPH-FE(3+) OXIDOREDUCTASE SUBUNIT ALPHA"/>
    <property type="match status" value="1"/>
</dbReference>
<feature type="domain" description="4Fe-4S Mo/W bis-MGD-type" evidence="6">
    <location>
        <begin position="13"/>
        <end position="69"/>
    </location>
</feature>
<dbReference type="SUPFAM" id="SSF53706">
    <property type="entry name" value="Formate dehydrogenase/DMSO reductase, domains 1-3"/>
    <property type="match status" value="1"/>
</dbReference>
<evidence type="ECO:0000256" key="1">
    <source>
        <dbReference type="ARBA" id="ARBA00022485"/>
    </source>
</evidence>
<dbReference type="SMART" id="SM00926">
    <property type="entry name" value="Molybdop_Fe4S4"/>
    <property type="match status" value="1"/>
</dbReference>
<keyword evidence="2" id="KW-0479">Metal-binding</keyword>
<evidence type="ECO:0000256" key="5">
    <source>
        <dbReference type="ARBA" id="ARBA00023014"/>
    </source>
</evidence>
<keyword evidence="1" id="KW-0004">4Fe-4S</keyword>
<keyword evidence="4" id="KW-0408">Iron</keyword>
<dbReference type="GO" id="GO:0043546">
    <property type="term" value="F:molybdopterin cofactor binding"/>
    <property type="evidence" value="ECO:0007669"/>
    <property type="project" value="InterPro"/>
</dbReference>
<accession>A0A916TZR0</accession>
<dbReference type="Gene3D" id="3.40.228.10">
    <property type="entry name" value="Dimethylsulfoxide Reductase, domain 2"/>
    <property type="match status" value="1"/>
</dbReference>
<evidence type="ECO:0000313" key="8">
    <source>
        <dbReference type="Proteomes" id="UP000641514"/>
    </source>
</evidence>
<organism evidence="7 8">
    <name type="scientific">Hoyosella rhizosphaerae</name>
    <dbReference type="NCBI Taxonomy" id="1755582"/>
    <lineage>
        <taxon>Bacteria</taxon>
        <taxon>Bacillati</taxon>
        <taxon>Actinomycetota</taxon>
        <taxon>Actinomycetes</taxon>
        <taxon>Mycobacteriales</taxon>
        <taxon>Hoyosellaceae</taxon>
        <taxon>Hoyosella</taxon>
    </lineage>
</organism>
<dbReference type="SUPFAM" id="SSF50692">
    <property type="entry name" value="ADC-like"/>
    <property type="match status" value="1"/>
</dbReference>
<dbReference type="InterPro" id="IPR050123">
    <property type="entry name" value="Prok_molybdopt-oxidoreductase"/>
</dbReference>
<comment type="caution">
    <text evidence="7">The sequence shown here is derived from an EMBL/GenBank/DDBJ whole genome shotgun (WGS) entry which is preliminary data.</text>
</comment>
<dbReference type="GO" id="GO:0046872">
    <property type="term" value="F:metal ion binding"/>
    <property type="evidence" value="ECO:0007669"/>
    <property type="project" value="UniProtKB-KW"/>
</dbReference>
<dbReference type="InterPro" id="IPR006963">
    <property type="entry name" value="Mopterin_OxRdtase_4Fe-4S_dom"/>
</dbReference>
<gene>
    <name evidence="7" type="ORF">GCM10011410_03600</name>
</gene>
<protein>
    <recommendedName>
        <fullName evidence="6">4Fe-4S Mo/W bis-MGD-type domain-containing protein</fullName>
    </recommendedName>
</protein>
<dbReference type="PANTHER" id="PTHR43105">
    <property type="entry name" value="RESPIRATORY NITRATE REDUCTASE"/>
    <property type="match status" value="1"/>
</dbReference>
<dbReference type="GO" id="GO:0016020">
    <property type="term" value="C:membrane"/>
    <property type="evidence" value="ECO:0007669"/>
    <property type="project" value="TreeGrafter"/>
</dbReference>
<evidence type="ECO:0000313" key="7">
    <source>
        <dbReference type="EMBL" id="GGC54501.1"/>
    </source>
</evidence>
<dbReference type="Gene3D" id="2.40.40.20">
    <property type="match status" value="1"/>
</dbReference>
<dbReference type="Gene3D" id="3.40.50.740">
    <property type="match status" value="2"/>
</dbReference>
<dbReference type="Pfam" id="PF01568">
    <property type="entry name" value="Molydop_binding"/>
    <property type="match status" value="1"/>
</dbReference>
<reference evidence="7" key="1">
    <citation type="journal article" date="2014" name="Int. J. Syst. Evol. Microbiol.">
        <title>Complete genome sequence of Corynebacterium casei LMG S-19264T (=DSM 44701T), isolated from a smear-ripened cheese.</title>
        <authorList>
            <consortium name="US DOE Joint Genome Institute (JGI-PGF)"/>
            <person name="Walter F."/>
            <person name="Albersmeier A."/>
            <person name="Kalinowski J."/>
            <person name="Ruckert C."/>
        </authorList>
    </citation>
    <scope>NUCLEOTIDE SEQUENCE</scope>
    <source>
        <strain evidence="7">CGMCC 1.15478</strain>
    </source>
</reference>
<dbReference type="Pfam" id="PF04879">
    <property type="entry name" value="Molybdop_Fe4S4"/>
    <property type="match status" value="1"/>
</dbReference>
<sequence length="830" mass="90128">MNPGDTKNRSVPVLSKKSACILCECNCGVILDLDGGRIAKVRGDKDHPASEGYTCEKAMRLDLYQNGPHRITTPMRREPDGSYAEIDWDTALDEITAKLLGIKEQHGGETIFFYGGGGQGNHLGSANAVALRAALGSKFYSNALAQEKTGEMWVDGKLYGGHTKGDFENAEVLVFIGKNPWQSHSFPRARPLLKAVSKDPNKSMVVVDPRVSETAALADHHLQVRPGGDAWLIAAMVAVLVQENLVDQQFINEHTTGYEQVREVFSTIDVPAFADICGVPEEQIRSAARRIGTARSVCVYEDLGIQQAPNSTLVSYLNKMLWMLTGNFARPGTMFLHSSFVPLAGGGSGGGKKNPTTMQRAQRRVIAKAMQIAAATAADLIPTAARTPGMSKGVERGSRALVDVLSPLVGGPPKVSNSAGGARRTPVTGARIIGGLIPCNSITEEILTDHPKRFRAMWLDSTNPAHSLPDSKRFRQAMRQLDLTVVVDVAFTETARNADYVLPAASQFEKPEATFFNFEFPHNVFHLRKPVFEPLPGTLAEPEIYAQIIRRMDVIDKATLAKLRTAAHTGRNTFGATFMALTLAQPRFAQLAPYILYETLGDTLPENMRGAAVLWGAAQMCAAANPEAVARAGFTGVGLAPGNALFDRILESDSGVVFTSDTWDTVWNYVTRKDRRFTIVIDELLEQTRNLATARSSWTTDEFPLVLAAGERRAFTANTIIRNPDWRRRDRDGALRVNVSDASTLGIADGDRARLVTSGGAAEVLVEYSDMMQPGNIALPNGLGVDFPDADGTAITGVAPNELTTADLRDEFAGTPWHKYVPARLEPLTT</sequence>
<name>A0A916TZR0_9ACTN</name>
<proteinExistence type="predicted"/>
<dbReference type="PROSITE" id="PS00490">
    <property type="entry name" value="MOLYBDOPTERIN_PROK_2"/>
    <property type="match status" value="1"/>
</dbReference>
<dbReference type="RefSeq" id="WP_188670086.1">
    <property type="nucleotide sequence ID" value="NZ_BMJH01000001.1"/>
</dbReference>
<dbReference type="Gene3D" id="2.20.25.90">
    <property type="entry name" value="ADC-like domains"/>
    <property type="match status" value="1"/>
</dbReference>
<dbReference type="EMBL" id="BMJH01000001">
    <property type="protein sequence ID" value="GGC54501.1"/>
    <property type="molecule type" value="Genomic_DNA"/>
</dbReference>
<dbReference type="AlphaFoldDB" id="A0A916TZR0"/>
<evidence type="ECO:0000256" key="3">
    <source>
        <dbReference type="ARBA" id="ARBA00023002"/>
    </source>
</evidence>
<dbReference type="InterPro" id="IPR006656">
    <property type="entry name" value="Mopterin_OxRdtase"/>
</dbReference>
<keyword evidence="5" id="KW-0411">Iron-sulfur</keyword>